<organism evidence="2 3">
    <name type="scientific">Lacticaseibacillus rhamnosus</name>
    <name type="common">Lactobacillus rhamnosus</name>
    <dbReference type="NCBI Taxonomy" id="47715"/>
    <lineage>
        <taxon>Bacteria</taxon>
        <taxon>Bacillati</taxon>
        <taxon>Bacillota</taxon>
        <taxon>Bacilli</taxon>
        <taxon>Lactobacillales</taxon>
        <taxon>Lactobacillaceae</taxon>
        <taxon>Lacticaseibacillus</taxon>
    </lineage>
</organism>
<evidence type="ECO:0000256" key="1">
    <source>
        <dbReference type="SAM" id="Phobius"/>
    </source>
</evidence>
<keyword evidence="1" id="KW-1133">Transmembrane helix</keyword>
<keyword evidence="1" id="KW-0812">Transmembrane</keyword>
<feature type="transmembrane region" description="Helical" evidence="1">
    <location>
        <begin position="163"/>
        <end position="182"/>
    </location>
</feature>
<feature type="transmembrane region" description="Helical" evidence="1">
    <location>
        <begin position="111"/>
        <end position="130"/>
    </location>
</feature>
<evidence type="ECO:0000313" key="2">
    <source>
        <dbReference type="EMBL" id="PLA57390.1"/>
    </source>
</evidence>
<accession>A0AAP8J0M5</accession>
<protein>
    <submittedName>
        <fullName evidence="2">Uncharacterized protein</fullName>
    </submittedName>
</protein>
<dbReference type="EMBL" id="PKJX01000002">
    <property type="protein sequence ID" value="PLA57390.1"/>
    <property type="molecule type" value="Genomic_DNA"/>
</dbReference>
<comment type="caution">
    <text evidence="2">The sequence shown here is derived from an EMBL/GenBank/DDBJ whole genome shotgun (WGS) entry which is preliminary data.</text>
</comment>
<gene>
    <name evidence="2" type="ORF">CYJ91_06195</name>
</gene>
<reference evidence="2 3" key="1">
    <citation type="submission" date="2017-12" db="EMBL/GenBank/DDBJ databases">
        <title>Phylogenetic diversity of female urinary microbiome.</title>
        <authorList>
            <person name="Thomas-White K."/>
            <person name="Wolfe A.J."/>
        </authorList>
    </citation>
    <scope>NUCLEOTIDE SEQUENCE [LARGE SCALE GENOMIC DNA]</scope>
    <source>
        <strain evidence="2 3">UMB0004</strain>
    </source>
</reference>
<name>A0AAP8J0M5_LACRH</name>
<proteinExistence type="predicted"/>
<keyword evidence="1" id="KW-0472">Membrane</keyword>
<evidence type="ECO:0000313" key="3">
    <source>
        <dbReference type="Proteomes" id="UP000234212"/>
    </source>
</evidence>
<dbReference type="AlphaFoldDB" id="A0AAP8J0M5"/>
<feature type="transmembrane region" description="Helical" evidence="1">
    <location>
        <begin position="65"/>
        <end position="90"/>
    </location>
</feature>
<dbReference type="Proteomes" id="UP000234212">
    <property type="component" value="Unassembled WGS sequence"/>
</dbReference>
<sequence length="200" mass="23071">MLIILLFLITVFLMPIRIIKVGNKSVISLQQEKHPHMSKKQIDHSRSSYFKTVYMQHRLLKTLRTISIVLLVTTTLLIACALGIQFGLFFKLVPVNLTHLWFLSQSDSVRNSMLICASVAGTLAAIIWWYQYNQFLTLISQGNNKDDLLWTPSSILQRQRESYLFMLIMFMLIVYGFTILAVTNGIPSSVTPYYLPQFLF</sequence>